<comment type="similarity">
    <text evidence="1">Belongs to the CSN7/EIF3M family. CSN7 subfamily.</text>
</comment>
<dbReference type="SMART" id="SM00088">
    <property type="entry name" value="PINT"/>
    <property type="match status" value="1"/>
</dbReference>
<reference evidence="5" key="1">
    <citation type="submission" date="2019-11" db="UniProtKB">
        <authorList>
            <consortium name="WormBaseParasite"/>
        </authorList>
    </citation>
    <scope>IDENTIFICATION</scope>
</reference>
<dbReference type="InterPro" id="IPR045237">
    <property type="entry name" value="COPS7/eIF3m"/>
</dbReference>
<dbReference type="PANTHER" id="PTHR15350">
    <property type="entry name" value="COP9 SIGNALOSOME COMPLEX SUBUNIT 7/DENDRITIC CELL PROTEIN GA17"/>
    <property type="match status" value="1"/>
</dbReference>
<protein>
    <submittedName>
        <fullName evidence="5">PCI domain-containing protein</fullName>
    </submittedName>
</protein>
<feature type="domain" description="PCI" evidence="4">
    <location>
        <begin position="1"/>
        <end position="124"/>
    </location>
</feature>
<dbReference type="PROSITE" id="PS50250">
    <property type="entry name" value="PCI"/>
    <property type="match status" value="1"/>
</dbReference>
<evidence type="ECO:0000256" key="3">
    <source>
        <dbReference type="SAM" id="MobiDB-lite"/>
    </source>
</evidence>
<organism evidence="5">
    <name type="scientific">Mesocestoides corti</name>
    <name type="common">Flatworm</name>
    <dbReference type="NCBI Taxonomy" id="53468"/>
    <lineage>
        <taxon>Eukaryota</taxon>
        <taxon>Metazoa</taxon>
        <taxon>Spiralia</taxon>
        <taxon>Lophotrochozoa</taxon>
        <taxon>Platyhelminthes</taxon>
        <taxon>Cestoda</taxon>
        <taxon>Eucestoda</taxon>
        <taxon>Cyclophyllidea</taxon>
        <taxon>Mesocestoididae</taxon>
        <taxon>Mesocestoides</taxon>
    </lineage>
</organism>
<keyword evidence="2" id="KW-0736">Signalosome</keyword>
<evidence type="ECO:0000313" key="5">
    <source>
        <dbReference type="WBParaSite" id="MCU_005024-RA"/>
    </source>
</evidence>
<feature type="compositionally biased region" description="Basic and acidic residues" evidence="3">
    <location>
        <begin position="185"/>
        <end position="194"/>
    </location>
</feature>
<evidence type="ECO:0000256" key="2">
    <source>
        <dbReference type="ARBA" id="ARBA00022790"/>
    </source>
</evidence>
<dbReference type="PANTHER" id="PTHR15350:SF5">
    <property type="entry name" value="COP9 SIGNALOSOME COMPLEX SUBUNIT 7"/>
    <property type="match status" value="1"/>
</dbReference>
<proteinExistence type="inferred from homology"/>
<feature type="region of interest" description="Disordered" evidence="3">
    <location>
        <begin position="178"/>
        <end position="247"/>
    </location>
</feature>
<accession>A0A5K3F2Z1</accession>
<dbReference type="WBParaSite" id="MCU_005024-RA">
    <property type="protein sequence ID" value="MCU_005024-RA"/>
    <property type="gene ID" value="MCU_005024"/>
</dbReference>
<sequence length="247" mass="27647">MFGLRVLGVFVFSDLRDNAEIQSLAPESKLRNLLDLFCYGTYGDHKTAFVPELSPAQIRKLRQLTIISACDLRRLIPYDFLLKSLELTSLRELEDLIIDLFYVEALFGKLDQQKRMLVVDSAIGRDLRPDDLPILKSALYSWSNRVDSVLNDVALQVTKATILKKQWIESNVCVSDNQSNAQTSAKHDGSKSDIDSLTMDIDDHPDIYPEGSSGPSPPLSQLSPPSSSEKVRRSPLRVLQKGRKGGK</sequence>
<evidence type="ECO:0000256" key="1">
    <source>
        <dbReference type="ARBA" id="ARBA00008482"/>
    </source>
</evidence>
<name>A0A5K3F2Z1_MESCO</name>
<dbReference type="GO" id="GO:0008180">
    <property type="term" value="C:COP9 signalosome"/>
    <property type="evidence" value="ECO:0007669"/>
    <property type="project" value="UniProtKB-KW"/>
</dbReference>
<feature type="compositionally biased region" description="Low complexity" evidence="3">
    <location>
        <begin position="209"/>
        <end position="228"/>
    </location>
</feature>
<dbReference type="AlphaFoldDB" id="A0A5K3F2Z1"/>
<dbReference type="InterPro" id="IPR000717">
    <property type="entry name" value="PCI_dom"/>
</dbReference>
<dbReference type="Pfam" id="PF01399">
    <property type="entry name" value="PCI"/>
    <property type="match status" value="1"/>
</dbReference>
<evidence type="ECO:0000259" key="4">
    <source>
        <dbReference type="PROSITE" id="PS50250"/>
    </source>
</evidence>